<evidence type="ECO:0000256" key="4">
    <source>
        <dbReference type="ARBA" id="ARBA00007141"/>
    </source>
</evidence>
<gene>
    <name evidence="12" type="primary">106056047</name>
</gene>
<evidence type="ECO:0000256" key="11">
    <source>
        <dbReference type="RuleBase" id="RU368083"/>
    </source>
</evidence>
<name>A0A2C9JGK7_BIOGL</name>
<dbReference type="AlphaFoldDB" id="A0A2C9JGK7"/>
<dbReference type="VEuPathDB" id="VectorBase:BGLAX_026839"/>
<evidence type="ECO:0000256" key="7">
    <source>
        <dbReference type="ARBA" id="ARBA00022824"/>
    </source>
</evidence>
<keyword evidence="9 11" id="KW-0472">Membrane</keyword>
<evidence type="ECO:0000256" key="6">
    <source>
        <dbReference type="ARBA" id="ARBA00022692"/>
    </source>
</evidence>
<comment type="similarity">
    <text evidence="4 11">Belongs to the ERG2 family.</text>
</comment>
<organism evidence="12 13">
    <name type="scientific">Biomphalaria glabrata</name>
    <name type="common">Bloodfluke planorb</name>
    <name type="synonym">Freshwater snail</name>
    <dbReference type="NCBI Taxonomy" id="6526"/>
    <lineage>
        <taxon>Eukaryota</taxon>
        <taxon>Metazoa</taxon>
        <taxon>Spiralia</taxon>
        <taxon>Lophotrochozoa</taxon>
        <taxon>Mollusca</taxon>
        <taxon>Gastropoda</taxon>
        <taxon>Heterobranchia</taxon>
        <taxon>Euthyneura</taxon>
        <taxon>Panpulmonata</taxon>
        <taxon>Hygrophila</taxon>
        <taxon>Lymnaeoidea</taxon>
        <taxon>Planorbidae</taxon>
        <taxon>Biomphalaria</taxon>
    </lineage>
</organism>
<evidence type="ECO:0000256" key="10">
    <source>
        <dbReference type="ARBA" id="ARBA00033467"/>
    </source>
</evidence>
<dbReference type="Proteomes" id="UP000076420">
    <property type="component" value="Unassembled WGS sequence"/>
</dbReference>
<evidence type="ECO:0000256" key="1">
    <source>
        <dbReference type="ARBA" id="ARBA00004540"/>
    </source>
</evidence>
<evidence type="ECO:0000256" key="2">
    <source>
        <dbReference type="ARBA" id="ARBA00004586"/>
    </source>
</evidence>
<dbReference type="EnsemblMetazoa" id="BGLB002199-RB">
    <property type="protein sequence ID" value="BGLB002199-PB"/>
    <property type="gene ID" value="BGLB002199"/>
</dbReference>
<evidence type="ECO:0000256" key="5">
    <source>
        <dbReference type="ARBA" id="ARBA00020208"/>
    </source>
</evidence>
<protein>
    <recommendedName>
        <fullName evidence="5">Sigma non-opioid intracellular receptor 1</fullName>
    </recommendedName>
    <alternativeName>
        <fullName evidence="10">Sigma 1-type opioid receptor</fullName>
    </alternativeName>
</protein>
<dbReference type="OrthoDB" id="347124at2759"/>
<keyword evidence="7" id="KW-0256">Endoplasmic reticulum</keyword>
<evidence type="ECO:0000313" key="12">
    <source>
        <dbReference type="EnsemblMetazoa" id="BGLB002199-PB"/>
    </source>
</evidence>
<dbReference type="GO" id="GO:0005640">
    <property type="term" value="C:nuclear outer membrane"/>
    <property type="evidence" value="ECO:0007669"/>
    <property type="project" value="UniProtKB-SubCell"/>
</dbReference>
<dbReference type="VEuPathDB" id="VectorBase:BGLB002199"/>
<keyword evidence="6 11" id="KW-0812">Transmembrane</keyword>
<evidence type="ECO:0000256" key="8">
    <source>
        <dbReference type="ARBA" id="ARBA00022989"/>
    </source>
</evidence>
<dbReference type="PANTHER" id="PTHR10868">
    <property type="entry name" value="SIGMA 1-TYPE OPIOID RECEPTOR-RELATED"/>
    <property type="match status" value="1"/>
</dbReference>
<feature type="transmembrane region" description="Helical" evidence="11">
    <location>
        <begin position="206"/>
        <end position="227"/>
    </location>
</feature>
<proteinExistence type="inferred from homology"/>
<comment type="subcellular location">
    <subcellularLocation>
        <location evidence="2">Endoplasmic reticulum membrane</location>
    </subcellularLocation>
    <subcellularLocation>
        <location evidence="1">Nucleus inner membrane</location>
    </subcellularLocation>
    <subcellularLocation>
        <location evidence="3">Nucleus outer membrane</location>
    </subcellularLocation>
</comment>
<evidence type="ECO:0000256" key="3">
    <source>
        <dbReference type="ARBA" id="ARBA00004649"/>
    </source>
</evidence>
<keyword evidence="8 11" id="KW-1133">Transmembrane helix</keyword>
<evidence type="ECO:0000313" key="13">
    <source>
        <dbReference type="Proteomes" id="UP000076420"/>
    </source>
</evidence>
<dbReference type="PANTHER" id="PTHR10868:SF1">
    <property type="entry name" value="SIGMA NON-OPIOID INTRACELLULAR RECEPTOR 1"/>
    <property type="match status" value="1"/>
</dbReference>
<dbReference type="InterPro" id="IPR006716">
    <property type="entry name" value="ERG2_sigma1_rcpt-like"/>
</dbReference>
<reference evidence="12" key="1">
    <citation type="submission" date="2020-05" db="UniProtKB">
        <authorList>
            <consortium name="EnsemblMetazoa"/>
        </authorList>
    </citation>
    <scope>IDENTIFICATION</scope>
    <source>
        <strain evidence="12">BB02</strain>
    </source>
</reference>
<dbReference type="KEGG" id="bgt:106056047"/>
<dbReference type="GO" id="GO:0005637">
    <property type="term" value="C:nuclear inner membrane"/>
    <property type="evidence" value="ECO:0007669"/>
    <property type="project" value="UniProtKB-SubCell"/>
</dbReference>
<dbReference type="Pfam" id="PF04622">
    <property type="entry name" value="ERG2_Sigma1R"/>
    <property type="match status" value="1"/>
</dbReference>
<accession>A0A2C9JGK7</accession>
<sequence length="246" mass="27948">MEKLEEVGRFASLIVPLLVNNHKEEWLFQRTSENTGRAISTSGLPYWLKNKSYVFDEKSIAAISRKHVDNAAGPNKNISYAYNKVLEDLRTKYRGHILPDDNLQWIFMNAGGWMGSMCLLHASLSEYVLFFGTAVDTTGHSGRYWANISDTILTGTFYQWREGTLNRITYKPGDTVFHGVGEATAVSWTAGTWMVEYGRGFIPSTLFFALADSFFSTTDFLTVFYIFRVYAKAMAMEALLYLENLL</sequence>
<dbReference type="STRING" id="6526.A0A2C9JGK7"/>
<dbReference type="GO" id="GO:0005789">
    <property type="term" value="C:endoplasmic reticulum membrane"/>
    <property type="evidence" value="ECO:0007669"/>
    <property type="project" value="UniProtKB-SubCell"/>
</dbReference>
<evidence type="ECO:0000256" key="9">
    <source>
        <dbReference type="ARBA" id="ARBA00023136"/>
    </source>
</evidence>